<dbReference type="STRING" id="336566.ABB30_06500"/>
<dbReference type="Proteomes" id="UP000050956">
    <property type="component" value="Unassembled WGS sequence"/>
</dbReference>
<comment type="caution">
    <text evidence="4">The sequence shown here is derived from an EMBL/GenBank/DDBJ whole genome shotgun (WGS) entry which is preliminary data.</text>
</comment>
<dbReference type="EMBL" id="LDJM01000015">
    <property type="protein sequence ID" value="KRG77907.1"/>
    <property type="molecule type" value="Genomic_DNA"/>
</dbReference>
<dbReference type="PATRIC" id="fig|336566.3.peg.648"/>
<sequence>MRTCRLLLALSACLALPAIAADTLADPLPNTTVDHVDLQRYAGTWYEQASLPMVFTRACTGDTTALYTPREDGMIDVRNRCRTEDGSFNQVDGEARTVGDSTSKLEVRFAPGWLSWLPMVWGDYWVIDLDKDYQWAVVGSPKQDYLWILSRDPDLDQATYDRLVDKARRMGYPVEKLQRTEQSAQQ</sequence>
<evidence type="ECO:0000256" key="2">
    <source>
        <dbReference type="PIRNR" id="PIRNR036893"/>
    </source>
</evidence>
<proteinExistence type="inferred from homology"/>
<dbReference type="RefSeq" id="WP_057637517.1">
    <property type="nucleotide sequence ID" value="NZ_LDJM01000015.1"/>
</dbReference>
<comment type="similarity">
    <text evidence="1 2">Belongs to the calycin superfamily. Lipocalin family.</text>
</comment>
<dbReference type="OrthoDB" id="9793905at2"/>
<protein>
    <recommendedName>
        <fullName evidence="2">Outer membrane lipoprotein Blc</fullName>
    </recommendedName>
</protein>
<dbReference type="GO" id="GO:0006950">
    <property type="term" value="P:response to stress"/>
    <property type="evidence" value="ECO:0007669"/>
    <property type="project" value="UniProtKB-ARBA"/>
</dbReference>
<dbReference type="InterPro" id="IPR047202">
    <property type="entry name" value="Lipocalin_Blc-like_dom"/>
</dbReference>
<keyword evidence="2" id="KW-0732">Signal</keyword>
<evidence type="ECO:0000256" key="1">
    <source>
        <dbReference type="ARBA" id="ARBA00006889"/>
    </source>
</evidence>
<dbReference type="PANTHER" id="PTHR10612">
    <property type="entry name" value="APOLIPOPROTEIN D"/>
    <property type="match status" value="1"/>
</dbReference>
<organism evidence="4 5">
    <name type="scientific">Stenotrophomonas ginsengisoli</name>
    <dbReference type="NCBI Taxonomy" id="336566"/>
    <lineage>
        <taxon>Bacteria</taxon>
        <taxon>Pseudomonadati</taxon>
        <taxon>Pseudomonadota</taxon>
        <taxon>Gammaproteobacteria</taxon>
        <taxon>Lysobacterales</taxon>
        <taxon>Lysobacteraceae</taxon>
        <taxon>Stenotrophomonas</taxon>
    </lineage>
</organism>
<name>A0A0R0DJT5_9GAMM</name>
<evidence type="ECO:0000259" key="3">
    <source>
        <dbReference type="Pfam" id="PF08212"/>
    </source>
</evidence>
<dbReference type="InterPro" id="IPR002446">
    <property type="entry name" value="Lipocalin_bac"/>
</dbReference>
<dbReference type="InterPro" id="IPR022271">
    <property type="entry name" value="Lipocalin_ApoD"/>
</dbReference>
<feature type="domain" description="Lipocalin/cytosolic fatty-acid binding" evidence="3">
    <location>
        <begin position="36"/>
        <end position="182"/>
    </location>
</feature>
<dbReference type="CDD" id="cd19438">
    <property type="entry name" value="lipocalin_Blc-like"/>
    <property type="match status" value="1"/>
</dbReference>
<gene>
    <name evidence="4" type="ORF">ABB30_06500</name>
</gene>
<dbReference type="AlphaFoldDB" id="A0A0R0DJT5"/>
<comment type="subunit">
    <text evidence="2">Homodimer.</text>
</comment>
<dbReference type="SUPFAM" id="SSF50814">
    <property type="entry name" value="Lipocalins"/>
    <property type="match status" value="1"/>
</dbReference>
<dbReference type="Pfam" id="PF08212">
    <property type="entry name" value="Lipocalin_2"/>
    <property type="match status" value="1"/>
</dbReference>
<keyword evidence="5" id="KW-1185">Reference proteome</keyword>
<comment type="function">
    <text evidence="2">Involved in the storage or transport of lipids necessary for membrane maintenance under stressful conditions. Displays a binding preference for lysophospholipids.</text>
</comment>
<keyword evidence="2" id="KW-0472">Membrane</keyword>
<accession>A0A0R0DJT5</accession>
<feature type="signal peptide" evidence="2">
    <location>
        <begin position="1"/>
        <end position="20"/>
    </location>
</feature>
<dbReference type="InterPro" id="IPR012674">
    <property type="entry name" value="Calycin"/>
</dbReference>
<dbReference type="PANTHER" id="PTHR10612:SF34">
    <property type="entry name" value="APOLIPOPROTEIN D"/>
    <property type="match status" value="1"/>
</dbReference>
<dbReference type="GO" id="GO:0008289">
    <property type="term" value="F:lipid binding"/>
    <property type="evidence" value="ECO:0007669"/>
    <property type="project" value="UniProtKB-UniRule"/>
</dbReference>
<dbReference type="PIRSF" id="PIRSF036893">
    <property type="entry name" value="Lipocalin_ApoD"/>
    <property type="match status" value="1"/>
</dbReference>
<comment type="subcellular location">
    <subcellularLocation>
        <location evidence="2">Cell outer membrane</location>
    </subcellularLocation>
</comment>
<reference evidence="4 5" key="1">
    <citation type="submission" date="2015-05" db="EMBL/GenBank/DDBJ databases">
        <title>Genome sequencing and analysis of members of genus Stenotrophomonas.</title>
        <authorList>
            <person name="Patil P.P."/>
            <person name="Midha S."/>
            <person name="Patil P.B."/>
        </authorList>
    </citation>
    <scope>NUCLEOTIDE SEQUENCE [LARGE SCALE GENOMIC DNA]</scope>
    <source>
        <strain evidence="4 5">DSM 24757</strain>
    </source>
</reference>
<dbReference type="PRINTS" id="PR01171">
    <property type="entry name" value="BCTLIPOCALIN"/>
</dbReference>
<evidence type="ECO:0000313" key="4">
    <source>
        <dbReference type="EMBL" id="KRG77907.1"/>
    </source>
</evidence>
<dbReference type="GO" id="GO:0009279">
    <property type="term" value="C:cell outer membrane"/>
    <property type="evidence" value="ECO:0007669"/>
    <property type="project" value="UniProtKB-SubCell"/>
</dbReference>
<keyword evidence="2" id="KW-0446">Lipid-binding</keyword>
<keyword evidence="2" id="KW-0449">Lipoprotein</keyword>
<evidence type="ECO:0000313" key="5">
    <source>
        <dbReference type="Proteomes" id="UP000050956"/>
    </source>
</evidence>
<keyword evidence="2" id="KW-0998">Cell outer membrane</keyword>
<dbReference type="InterPro" id="IPR000566">
    <property type="entry name" value="Lipocln_cytosolic_FA-bd_dom"/>
</dbReference>
<dbReference type="Gene3D" id="2.40.128.20">
    <property type="match status" value="1"/>
</dbReference>
<feature type="chain" id="PRO_5013433273" description="Outer membrane lipoprotein Blc" evidence="2">
    <location>
        <begin position="21"/>
        <end position="186"/>
    </location>
</feature>